<reference evidence="1 2" key="1">
    <citation type="submission" date="2020-02" db="EMBL/GenBank/DDBJ databases">
        <authorList>
            <person name="Criscuolo A."/>
        </authorList>
    </citation>
    <scope>NUCLEOTIDE SEQUENCE [LARGE SCALE GENOMIC DNA]</scope>
    <source>
        <strain evidence="1">CECT7796</strain>
    </source>
</reference>
<dbReference type="EMBL" id="CADCST010000125">
    <property type="protein sequence ID" value="CAA9202047.1"/>
    <property type="molecule type" value="Genomic_DNA"/>
</dbReference>
<dbReference type="Proteomes" id="UP000474567">
    <property type="component" value="Unassembled WGS sequence"/>
</dbReference>
<organism evidence="1 2">
    <name type="scientific">Flavobacterium collinsii</name>
    <dbReference type="NCBI Taxonomy" id="1114861"/>
    <lineage>
        <taxon>Bacteria</taxon>
        <taxon>Pseudomonadati</taxon>
        <taxon>Bacteroidota</taxon>
        <taxon>Flavobacteriia</taxon>
        <taxon>Flavobacteriales</taxon>
        <taxon>Flavobacteriaceae</taxon>
        <taxon>Flavobacterium</taxon>
    </lineage>
</organism>
<evidence type="ECO:0000313" key="2">
    <source>
        <dbReference type="Proteomes" id="UP000474567"/>
    </source>
</evidence>
<evidence type="ECO:0000313" key="1">
    <source>
        <dbReference type="EMBL" id="CAA9202047.1"/>
    </source>
</evidence>
<proteinExistence type="predicted"/>
<accession>A0ABN7EPI4</accession>
<keyword evidence="2" id="KW-1185">Reference proteome</keyword>
<comment type="caution">
    <text evidence="1">The sequence shown here is derived from an EMBL/GenBank/DDBJ whole genome shotgun (WGS) entry which is preliminary data.</text>
</comment>
<evidence type="ECO:0008006" key="3">
    <source>
        <dbReference type="Google" id="ProtNLM"/>
    </source>
</evidence>
<name>A0ABN7EPI4_9FLAO</name>
<sequence length="60" mass="7172">MKNKIKRVYIKVIEDYSAKSLTSIFEEQISTIAKIFTDKWRGYSPLKKSYNIEQNKLEKK</sequence>
<gene>
    <name evidence="1" type="ORF">FLACOL7796_04065</name>
</gene>
<protein>
    <recommendedName>
        <fullName evidence="3">ISXO2-like transposase domain-containing protein</fullName>
    </recommendedName>
</protein>